<proteinExistence type="inferred from homology"/>
<reference evidence="9 10" key="1">
    <citation type="submission" date="2017-08" db="EMBL/GenBank/DDBJ databases">
        <title>Complete Genome Sequence of Streptomyces formicae KY5, the formicamycin producer.</title>
        <authorList>
            <person name="Holmes N.A."/>
            <person name="Devine R."/>
            <person name="Qin Z."/>
            <person name="Seipke R.F."/>
            <person name="Wilkinson B."/>
            <person name="Hutchings M.I."/>
        </authorList>
    </citation>
    <scope>NUCLEOTIDE SEQUENCE [LARGE SCALE GENOMIC DNA]</scope>
    <source>
        <strain evidence="9 10">KY5</strain>
    </source>
</reference>
<feature type="transmembrane region" description="Helical" evidence="7">
    <location>
        <begin position="370"/>
        <end position="391"/>
    </location>
</feature>
<dbReference type="PANTHER" id="PTHR30572:SF4">
    <property type="entry name" value="ABC TRANSPORTER PERMEASE YTRF"/>
    <property type="match status" value="1"/>
</dbReference>
<evidence type="ECO:0000256" key="3">
    <source>
        <dbReference type="ARBA" id="ARBA00022692"/>
    </source>
</evidence>
<dbReference type="GO" id="GO:0005886">
    <property type="term" value="C:plasma membrane"/>
    <property type="evidence" value="ECO:0007669"/>
    <property type="project" value="UniProtKB-SubCell"/>
</dbReference>
<keyword evidence="5 7" id="KW-0472">Membrane</keyword>
<feature type="transmembrane region" description="Helical" evidence="7">
    <location>
        <begin position="276"/>
        <end position="303"/>
    </location>
</feature>
<feature type="transmembrane region" description="Helical" evidence="7">
    <location>
        <begin position="824"/>
        <end position="845"/>
    </location>
</feature>
<dbReference type="AlphaFoldDB" id="A0A291QKH9"/>
<keyword evidence="2" id="KW-1003">Cell membrane</keyword>
<comment type="subcellular location">
    <subcellularLocation>
        <location evidence="1">Cell membrane</location>
        <topology evidence="1">Multi-pass membrane protein</topology>
    </subcellularLocation>
</comment>
<dbReference type="Proteomes" id="UP000221011">
    <property type="component" value="Chromosome"/>
</dbReference>
<feature type="transmembrane region" description="Helical" evidence="7">
    <location>
        <begin position="330"/>
        <end position="350"/>
    </location>
</feature>
<evidence type="ECO:0000256" key="1">
    <source>
        <dbReference type="ARBA" id="ARBA00004651"/>
    </source>
</evidence>
<evidence type="ECO:0000313" key="10">
    <source>
        <dbReference type="Proteomes" id="UP000221011"/>
    </source>
</evidence>
<evidence type="ECO:0000256" key="6">
    <source>
        <dbReference type="ARBA" id="ARBA00038076"/>
    </source>
</evidence>
<evidence type="ECO:0000256" key="2">
    <source>
        <dbReference type="ARBA" id="ARBA00022475"/>
    </source>
</evidence>
<feature type="transmembrane region" description="Helical" evidence="7">
    <location>
        <begin position="779"/>
        <end position="812"/>
    </location>
</feature>
<accession>A0A291QKH9</accession>
<comment type="similarity">
    <text evidence="6">Belongs to the ABC-4 integral membrane protein family.</text>
</comment>
<dbReference type="RefSeq" id="WP_098246038.1">
    <property type="nucleotide sequence ID" value="NZ_CP022685.1"/>
</dbReference>
<keyword evidence="10" id="KW-1185">Reference proteome</keyword>
<evidence type="ECO:0000313" key="9">
    <source>
        <dbReference type="EMBL" id="ATL32016.1"/>
    </source>
</evidence>
<evidence type="ECO:0000256" key="7">
    <source>
        <dbReference type="SAM" id="Phobius"/>
    </source>
</evidence>
<dbReference type="GO" id="GO:0022857">
    <property type="term" value="F:transmembrane transporter activity"/>
    <property type="evidence" value="ECO:0007669"/>
    <property type="project" value="TreeGrafter"/>
</dbReference>
<name>A0A291QKH9_9ACTN</name>
<feature type="transmembrane region" description="Helical" evidence="7">
    <location>
        <begin position="502"/>
        <end position="522"/>
    </location>
</feature>
<dbReference type="InterPro" id="IPR050250">
    <property type="entry name" value="Macrolide_Exporter_MacB"/>
</dbReference>
<organism evidence="9 10">
    <name type="scientific">Streptomyces formicae</name>
    <dbReference type="NCBI Taxonomy" id="1616117"/>
    <lineage>
        <taxon>Bacteria</taxon>
        <taxon>Bacillati</taxon>
        <taxon>Actinomycetota</taxon>
        <taxon>Actinomycetes</taxon>
        <taxon>Kitasatosporales</taxon>
        <taxon>Streptomycetaceae</taxon>
        <taxon>Streptomyces</taxon>
    </lineage>
</organism>
<feature type="domain" description="ABC3 transporter permease C-terminal" evidence="8">
    <location>
        <begin position="282"/>
        <end position="400"/>
    </location>
</feature>
<dbReference type="InterPro" id="IPR003838">
    <property type="entry name" value="ABC3_permease_C"/>
</dbReference>
<dbReference type="PANTHER" id="PTHR30572">
    <property type="entry name" value="MEMBRANE COMPONENT OF TRANSPORTER-RELATED"/>
    <property type="match status" value="1"/>
</dbReference>
<dbReference type="Pfam" id="PF02687">
    <property type="entry name" value="FtsX"/>
    <property type="match status" value="2"/>
</dbReference>
<feature type="domain" description="ABC3 transporter permease C-terminal" evidence="8">
    <location>
        <begin position="738"/>
        <end position="850"/>
    </location>
</feature>
<evidence type="ECO:0000256" key="5">
    <source>
        <dbReference type="ARBA" id="ARBA00023136"/>
    </source>
</evidence>
<dbReference type="EMBL" id="CP022685">
    <property type="protein sequence ID" value="ATL32016.1"/>
    <property type="molecule type" value="Genomic_DNA"/>
</dbReference>
<feature type="transmembrane region" description="Helical" evidence="7">
    <location>
        <begin position="734"/>
        <end position="758"/>
    </location>
</feature>
<dbReference type="KEGG" id="sfk:KY5_6998c"/>
<gene>
    <name evidence="9" type="ORF">KY5_6998c</name>
</gene>
<evidence type="ECO:0000259" key="8">
    <source>
        <dbReference type="Pfam" id="PF02687"/>
    </source>
</evidence>
<keyword evidence="3 7" id="KW-0812">Transmembrane</keyword>
<sequence>MLRLAFQTLRTRRALFAGSLAAVTLALMLLTASGVLLDSALRGEGEANRFDAASLVVTGDRDEGLDGKDHSPGFGDVEAPLVPRPPVDGDLVERIEKVDGVRDVTPDLAFSAQVVADGGRPVTPELGERSLGHAWESARLTPYRLREGSPPKDPRDVVVDAAAAARGRIHVGDRVQVFTAVEGHGTYRVSGIAGPPGTGLTKDQVALFFTGATAAQLAPPGGDVHAIAVTTAPGEDLEAVASRVGDTVGRGPGVRVLTDTARAEVSASDVLFLDTLVFVVSMGSLAVFVALFVMASGFAFAVLQRHREIALLRVIGATPRQVKRMLGWETLFVAVLGAAVAVPVGAALARPLARGLVDLGIAPDELTVRITWPPLAGAAAVGVLITRIAVVSAARRAARVRPDEALREAELADGGLPLSRLLTGLAFLVFTGCFLFFGIAMGGVQGAGLAFGGVLTLLIAAAVLGPALVRPLVPLAGALLRLVFRRTGHLALANSATAPRRVAAAAVPLILMIGFPVSALFMQTSQQSTAKEWAAERLVADHVLVPKDATGLPPAVAKDAARLPGVASVSATSSAWVRISVRTDEAESVNARALAADPKLPDALRLHVREGGLKGLLSGTAVAVSQEQAKEYGWRVGDRVRLRLPDGTRTTLRVGARYDRSLGFADLIVPSRVLRAHTPDPLLDAVYVKRTPGTRQAALDKELAALTRTWPMAGSADRDAVRDAGTEDAASQTWPAYVFSALIAVFTALALANTLVMATLVRTGEFAVLRLAGATRRDVLALVAGESSVVAACGLLLGGGVAAVVLAATSVALSGGVDLAGPPLFLAGAGAGAVLLTLLAALIPASRLLRDRTP</sequence>
<evidence type="ECO:0000256" key="4">
    <source>
        <dbReference type="ARBA" id="ARBA00022989"/>
    </source>
</evidence>
<feature type="transmembrane region" description="Helical" evidence="7">
    <location>
        <begin position="421"/>
        <end position="443"/>
    </location>
</feature>
<protein>
    <submittedName>
        <fullName evidence="9">Putative ABC transport system integral membrane protein</fullName>
    </submittedName>
</protein>
<keyword evidence="4 7" id="KW-1133">Transmembrane helix</keyword>
<feature type="transmembrane region" description="Helical" evidence="7">
    <location>
        <begin position="449"/>
        <end position="482"/>
    </location>
</feature>